<dbReference type="AlphaFoldDB" id="A0A485P8B7"/>
<sequence>MPMLLAGQGQSWKKEVVTKEAWLQDSLKASSLYGQLPEFQGRDLILSQSNAI</sequence>
<evidence type="ECO:0000259" key="1">
    <source>
        <dbReference type="PROSITE" id="PS50404"/>
    </source>
</evidence>
<organism evidence="2 3">
    <name type="scientific">Lynx pardinus</name>
    <name type="common">Iberian lynx</name>
    <name type="synonym">Felis pardina</name>
    <dbReference type="NCBI Taxonomy" id="191816"/>
    <lineage>
        <taxon>Eukaryota</taxon>
        <taxon>Metazoa</taxon>
        <taxon>Chordata</taxon>
        <taxon>Craniata</taxon>
        <taxon>Vertebrata</taxon>
        <taxon>Euteleostomi</taxon>
        <taxon>Mammalia</taxon>
        <taxon>Eutheria</taxon>
        <taxon>Laurasiatheria</taxon>
        <taxon>Carnivora</taxon>
        <taxon>Feliformia</taxon>
        <taxon>Felidae</taxon>
        <taxon>Felinae</taxon>
        <taxon>Lynx</taxon>
    </lineage>
</organism>
<keyword evidence="2" id="KW-0808">Transferase</keyword>
<dbReference type="InterPro" id="IPR004045">
    <property type="entry name" value="Glutathione_S-Trfase_N"/>
</dbReference>
<name>A0A485P8B7_LYNPA</name>
<gene>
    <name evidence="2" type="ORF">LYPA_23C014589</name>
</gene>
<keyword evidence="3" id="KW-1185">Reference proteome</keyword>
<dbReference type="PROSITE" id="PS50404">
    <property type="entry name" value="GST_NTER"/>
    <property type="match status" value="1"/>
</dbReference>
<evidence type="ECO:0000313" key="3">
    <source>
        <dbReference type="Proteomes" id="UP000386466"/>
    </source>
</evidence>
<reference evidence="2 3" key="1">
    <citation type="submission" date="2019-01" db="EMBL/GenBank/DDBJ databases">
        <authorList>
            <person name="Alioto T."/>
            <person name="Alioto T."/>
        </authorList>
    </citation>
    <scope>NUCLEOTIDE SEQUENCE [LARGE SCALE GENOMIC DNA]</scope>
</reference>
<dbReference type="Gene3D" id="3.40.30.10">
    <property type="entry name" value="Glutaredoxin"/>
    <property type="match status" value="1"/>
</dbReference>
<protein>
    <submittedName>
        <fullName evidence="2">Glutathione s-transferase p-like</fullName>
    </submittedName>
</protein>
<proteinExistence type="predicted"/>
<dbReference type="Proteomes" id="UP000386466">
    <property type="component" value="Unassembled WGS sequence"/>
</dbReference>
<dbReference type="SUPFAM" id="SSF52833">
    <property type="entry name" value="Thioredoxin-like"/>
    <property type="match status" value="1"/>
</dbReference>
<accession>A0A485P8B7</accession>
<evidence type="ECO:0000313" key="2">
    <source>
        <dbReference type="EMBL" id="VFV40463.1"/>
    </source>
</evidence>
<dbReference type="InterPro" id="IPR036249">
    <property type="entry name" value="Thioredoxin-like_sf"/>
</dbReference>
<dbReference type="EMBL" id="CAAGRJ010029064">
    <property type="protein sequence ID" value="VFV40463.1"/>
    <property type="molecule type" value="Genomic_DNA"/>
</dbReference>
<feature type="domain" description="GST N-terminal" evidence="1">
    <location>
        <begin position="1"/>
        <end position="52"/>
    </location>
</feature>
<dbReference type="GO" id="GO:0016740">
    <property type="term" value="F:transferase activity"/>
    <property type="evidence" value="ECO:0007669"/>
    <property type="project" value="UniProtKB-KW"/>
</dbReference>